<accession>A0ABN5H2M4</accession>
<reference evidence="2 3" key="1">
    <citation type="journal article" date="2019" name="Sci. Rep.">
        <title>Sulfobacillus thermotolerans: new insights into resistance and metabolic capacities of acidophilic chemolithotrophs.</title>
        <authorList>
            <person name="Panyushkina A.E."/>
            <person name="Babenko V.V."/>
            <person name="Nikitina A.S."/>
            <person name="Selezneva O.V."/>
            <person name="Tsaplina I.A."/>
            <person name="Letarova M.A."/>
            <person name="Kostryukova E.S."/>
            <person name="Letarov A.V."/>
        </authorList>
    </citation>
    <scope>NUCLEOTIDE SEQUENCE [LARGE SCALE GENOMIC DNA]</scope>
    <source>
        <strain evidence="2 3">Kr1</strain>
    </source>
</reference>
<organism evidence="2 3">
    <name type="scientific">Sulfobacillus thermotolerans</name>
    <dbReference type="NCBI Taxonomy" id="338644"/>
    <lineage>
        <taxon>Bacteria</taxon>
        <taxon>Bacillati</taxon>
        <taxon>Bacillota</taxon>
        <taxon>Clostridia</taxon>
        <taxon>Eubacteriales</taxon>
        <taxon>Clostridiales Family XVII. Incertae Sedis</taxon>
        <taxon>Sulfobacillus</taxon>
    </lineage>
</organism>
<protein>
    <recommendedName>
        <fullName evidence="4">Secreted protein</fullName>
    </recommendedName>
</protein>
<name>A0ABN5H2M4_9FIRM</name>
<gene>
    <name evidence="2" type="ORF">BXT84_14035</name>
</gene>
<keyword evidence="3" id="KW-1185">Reference proteome</keyword>
<sequence length="373" mass="39846">MITRDYGFVGAAIVLGSIVLTGCGTTAHPVASDSPHQSHTVNPSPAVSPATSSTPPSSSPVTTSSSPTSSTSAQSSPTPAPLSLSYVTYHNRIWGYSVAVPQSFTESGPVEDRDGRSWSFGSVSIVVYGEYSNAMGHMETVTSALSTLDHQKHPAYQAHGSDWLVVSGTHGSQIYYTKEFIGSTHKDVLSISYPAIDKNYWSSMVSVVSRSFTPGELSNVTPAPGLFQTQRVTIPPSITVQLEVPSGWTKQRWNAGDASGFVWVNPLNSTEWVRMLFSGNAGALLNNQGHYDVTQFINNPGVQWRVIQANQLSGQFTIPIGSISIPIGNINLNKYVVYGYAAVITRPSPLGVEIDAVAPKNVAKVISTSVVIR</sequence>
<feature type="compositionally biased region" description="Low complexity" evidence="1">
    <location>
        <begin position="43"/>
        <end position="79"/>
    </location>
</feature>
<dbReference type="Proteomes" id="UP000325292">
    <property type="component" value="Chromosome"/>
</dbReference>
<dbReference type="PROSITE" id="PS51257">
    <property type="entry name" value="PROKAR_LIPOPROTEIN"/>
    <property type="match status" value="1"/>
</dbReference>
<proteinExistence type="predicted"/>
<evidence type="ECO:0000256" key="1">
    <source>
        <dbReference type="SAM" id="MobiDB-lite"/>
    </source>
</evidence>
<feature type="region of interest" description="Disordered" evidence="1">
    <location>
        <begin position="29"/>
        <end position="79"/>
    </location>
</feature>
<evidence type="ECO:0000313" key="3">
    <source>
        <dbReference type="Proteomes" id="UP000325292"/>
    </source>
</evidence>
<evidence type="ECO:0008006" key="4">
    <source>
        <dbReference type="Google" id="ProtNLM"/>
    </source>
</evidence>
<dbReference type="EMBL" id="CP019454">
    <property type="protein sequence ID" value="AUW94933.1"/>
    <property type="molecule type" value="Genomic_DNA"/>
</dbReference>
<evidence type="ECO:0000313" key="2">
    <source>
        <dbReference type="EMBL" id="AUW94933.1"/>
    </source>
</evidence>